<sequence length="404" mass="44835">MTLALENITILDLSRMLPGPYCTMILSDLGADVIRVENPGDPMSNLPPFFQKGKHYVSAFNAVLMRNKKSITLNLKTDDAKKIFYELVKKADVVMDTFRPGVMEKLGVDYKTLSAINPSIICCSMTGYGQNGPYRLKAGHDINYIGISGILDATRERAVFGREDQERPPIVPGLSPADIGGALVAAIGILSALFEREQNPERKGQFVDISMTDSTFFFQPLVAASKFARDLSGKKGWGSGGGGGSAFYGTYRTKDDKYIAVGAIEPKFWSALCEGLGRNDLKGKQRTQGEEKEKVIEEVQNEFLKKTQAEWLEIFENYDTCVSAVKNFWEACEDPQILARDMIVKMEHPILGEVQNLASPIKLSRTPATIRSFAPKIGQNTEEILKSLDHSEEDIENFKKNKVI</sequence>
<dbReference type="AlphaFoldDB" id="A0A0F9NY49"/>
<dbReference type="Gene3D" id="3.40.50.10540">
    <property type="entry name" value="Crotonobetainyl-coa:carnitine coa-transferase, domain 1"/>
    <property type="match status" value="2"/>
</dbReference>
<reference evidence="1" key="1">
    <citation type="journal article" date="2015" name="Nature">
        <title>Complex archaea that bridge the gap between prokaryotes and eukaryotes.</title>
        <authorList>
            <person name="Spang A."/>
            <person name="Saw J.H."/>
            <person name="Jorgensen S.L."/>
            <person name="Zaremba-Niedzwiedzka K."/>
            <person name="Martijn J."/>
            <person name="Lind A.E."/>
            <person name="van Eijk R."/>
            <person name="Schleper C."/>
            <person name="Guy L."/>
            <person name="Ettema T.J."/>
        </authorList>
    </citation>
    <scope>NUCLEOTIDE SEQUENCE</scope>
</reference>
<dbReference type="Pfam" id="PF02515">
    <property type="entry name" value="CoA_transf_3"/>
    <property type="match status" value="1"/>
</dbReference>
<dbReference type="PANTHER" id="PTHR48228">
    <property type="entry name" value="SUCCINYL-COA--D-CITRAMALATE COA-TRANSFERASE"/>
    <property type="match status" value="1"/>
</dbReference>
<dbReference type="InterPro" id="IPR023606">
    <property type="entry name" value="CoA-Trfase_III_dom_1_sf"/>
</dbReference>
<dbReference type="GO" id="GO:0003824">
    <property type="term" value="F:catalytic activity"/>
    <property type="evidence" value="ECO:0007669"/>
    <property type="project" value="InterPro"/>
</dbReference>
<dbReference type="EMBL" id="LAZR01003032">
    <property type="protein sequence ID" value="KKN22764.1"/>
    <property type="molecule type" value="Genomic_DNA"/>
</dbReference>
<dbReference type="InterPro" id="IPR050509">
    <property type="entry name" value="CoA-transferase_III"/>
</dbReference>
<dbReference type="Gene3D" id="3.30.1540.10">
    <property type="entry name" value="formyl-coa transferase, domain 3"/>
    <property type="match status" value="1"/>
</dbReference>
<evidence type="ECO:0008006" key="2">
    <source>
        <dbReference type="Google" id="ProtNLM"/>
    </source>
</evidence>
<gene>
    <name evidence="1" type="ORF">LCGC14_0911800</name>
</gene>
<dbReference type="InterPro" id="IPR044855">
    <property type="entry name" value="CoA-Trfase_III_dom3_sf"/>
</dbReference>
<accession>A0A0F9NY49</accession>
<dbReference type="InterPro" id="IPR003673">
    <property type="entry name" value="CoA-Trfase_fam_III"/>
</dbReference>
<name>A0A0F9NY49_9ZZZZ</name>
<comment type="caution">
    <text evidence="1">The sequence shown here is derived from an EMBL/GenBank/DDBJ whole genome shotgun (WGS) entry which is preliminary data.</text>
</comment>
<protein>
    <recommendedName>
        <fullName evidence="2">CoA transferase</fullName>
    </recommendedName>
</protein>
<evidence type="ECO:0000313" key="1">
    <source>
        <dbReference type="EMBL" id="KKN22764.1"/>
    </source>
</evidence>
<dbReference type="PANTHER" id="PTHR48228:SF5">
    <property type="entry name" value="ALPHA-METHYLACYL-COA RACEMASE"/>
    <property type="match status" value="1"/>
</dbReference>
<dbReference type="SUPFAM" id="SSF89796">
    <property type="entry name" value="CoA-transferase family III (CaiB/BaiF)"/>
    <property type="match status" value="1"/>
</dbReference>
<organism evidence="1">
    <name type="scientific">marine sediment metagenome</name>
    <dbReference type="NCBI Taxonomy" id="412755"/>
    <lineage>
        <taxon>unclassified sequences</taxon>
        <taxon>metagenomes</taxon>
        <taxon>ecological metagenomes</taxon>
    </lineage>
</organism>
<proteinExistence type="predicted"/>